<dbReference type="NCBIfam" id="TIGR01640">
    <property type="entry name" value="F_box_assoc_1"/>
    <property type="match status" value="1"/>
</dbReference>
<dbReference type="InterPro" id="IPR001810">
    <property type="entry name" value="F-box_dom"/>
</dbReference>
<keyword evidence="4" id="KW-1185">Reference proteome</keyword>
<evidence type="ECO:0000259" key="2">
    <source>
        <dbReference type="SMART" id="SM00256"/>
    </source>
</evidence>
<comment type="caution">
    <text evidence="3">The sequence shown here is derived from an EMBL/GenBank/DDBJ whole genome shotgun (WGS) entry which is preliminary data.</text>
</comment>
<dbReference type="Pfam" id="PF24750">
    <property type="entry name" value="b-prop_At3g26010-like"/>
    <property type="match status" value="1"/>
</dbReference>
<dbReference type="PANTHER" id="PTHR35546:SF125">
    <property type="entry name" value="F-BOX DOMAIN-CONTAINING PROTEIN"/>
    <property type="match status" value="1"/>
</dbReference>
<gene>
    <name evidence="3" type="ORF">QYE76_045275</name>
</gene>
<dbReference type="InterPro" id="IPR056592">
    <property type="entry name" value="Beta-prop_At3g26010-like"/>
</dbReference>
<dbReference type="InterPro" id="IPR036047">
    <property type="entry name" value="F-box-like_dom_sf"/>
</dbReference>
<dbReference type="EMBL" id="JAUUTY010000002">
    <property type="protein sequence ID" value="KAK1684427.1"/>
    <property type="molecule type" value="Genomic_DNA"/>
</dbReference>
<feature type="region of interest" description="Disordered" evidence="1">
    <location>
        <begin position="1"/>
        <end position="26"/>
    </location>
</feature>
<dbReference type="SUPFAM" id="SSF81383">
    <property type="entry name" value="F-box domain"/>
    <property type="match status" value="1"/>
</dbReference>
<organism evidence="3 4">
    <name type="scientific">Lolium multiflorum</name>
    <name type="common">Italian ryegrass</name>
    <name type="synonym">Lolium perenne subsp. multiflorum</name>
    <dbReference type="NCBI Taxonomy" id="4521"/>
    <lineage>
        <taxon>Eukaryota</taxon>
        <taxon>Viridiplantae</taxon>
        <taxon>Streptophyta</taxon>
        <taxon>Embryophyta</taxon>
        <taxon>Tracheophyta</taxon>
        <taxon>Spermatophyta</taxon>
        <taxon>Magnoliopsida</taxon>
        <taxon>Liliopsida</taxon>
        <taxon>Poales</taxon>
        <taxon>Poaceae</taxon>
        <taxon>BOP clade</taxon>
        <taxon>Pooideae</taxon>
        <taxon>Poodae</taxon>
        <taxon>Poeae</taxon>
        <taxon>Poeae Chloroplast Group 2 (Poeae type)</taxon>
        <taxon>Loliodinae</taxon>
        <taxon>Loliinae</taxon>
        <taxon>Lolium</taxon>
    </lineage>
</organism>
<proteinExistence type="predicted"/>
<accession>A0AAD8TMK8</accession>
<dbReference type="SUPFAM" id="SSF50965">
    <property type="entry name" value="Galactose oxidase, central domain"/>
    <property type="match status" value="1"/>
</dbReference>
<feature type="domain" description="F-box" evidence="2">
    <location>
        <begin position="33"/>
        <end position="73"/>
    </location>
</feature>
<reference evidence="3" key="1">
    <citation type="submission" date="2023-07" db="EMBL/GenBank/DDBJ databases">
        <title>A chromosome-level genome assembly of Lolium multiflorum.</title>
        <authorList>
            <person name="Chen Y."/>
            <person name="Copetti D."/>
            <person name="Kolliker R."/>
            <person name="Studer B."/>
        </authorList>
    </citation>
    <scope>NUCLEOTIDE SEQUENCE</scope>
    <source>
        <strain evidence="3">02402/16</strain>
        <tissue evidence="3">Leaf</tissue>
    </source>
</reference>
<dbReference type="AlphaFoldDB" id="A0AAD8TMK8"/>
<dbReference type="Pfam" id="PF00646">
    <property type="entry name" value="F-box"/>
    <property type="match status" value="1"/>
</dbReference>
<dbReference type="PANTHER" id="PTHR35546">
    <property type="entry name" value="F-BOX PROTEIN INTERACTION DOMAIN PROTEIN-RELATED"/>
    <property type="match status" value="1"/>
</dbReference>
<dbReference type="Proteomes" id="UP001231189">
    <property type="component" value="Unassembled WGS sequence"/>
</dbReference>
<protein>
    <recommendedName>
        <fullName evidence="2">F-box domain-containing protein</fullName>
    </recommendedName>
</protein>
<evidence type="ECO:0000256" key="1">
    <source>
        <dbReference type="SAM" id="MobiDB-lite"/>
    </source>
</evidence>
<dbReference type="InterPro" id="IPR011043">
    <property type="entry name" value="Gal_Oxase/kelch_b-propeller"/>
</dbReference>
<dbReference type="InterPro" id="IPR055290">
    <property type="entry name" value="At3g26010-like"/>
</dbReference>
<dbReference type="InterPro" id="IPR017451">
    <property type="entry name" value="F-box-assoc_interact_dom"/>
</dbReference>
<sequence length="417" mass="46534">MEEKSSGKKKKKTRTSNPPAEASVPAATVASHLTDDIIVEILSRLPAKSVHRFKCVSPSWRDLIADPAHRKKLPHTLLGFFYNTYSRVDPRSRRFHFANVSVGAAPSVDVDPSLPFLPQDKYLYVAQLDTCNGLLLCLGCIAPSSSVLAPEYVVESHYIVCNPATKRWVHLPPLPEVPPGAVFARLAFDPAVSSHFYVLQFDETEQEESTAGVTIYSSQTGAWKHRKSSFAACSGVTSVFFHGMLHLLAWLHPLKTALHVVLVAVDMEGRVRDTIPLPSGGMSFYTIGLSQGCLHFATTPLTCVERNKKGKKHDDTSLPCKTAQVWYMKDYNTREWVLKHSFSKDELRTETGVEYKVAAIHPHCDTIFLDSRDADTLASYDTRQRKLRHILYLEKNKLALFVPYVPLFSDSFAGTDG</sequence>
<name>A0AAD8TMK8_LOLMU</name>
<evidence type="ECO:0000313" key="3">
    <source>
        <dbReference type="EMBL" id="KAK1684427.1"/>
    </source>
</evidence>
<dbReference type="SMART" id="SM00256">
    <property type="entry name" value="FBOX"/>
    <property type="match status" value="1"/>
</dbReference>
<dbReference type="CDD" id="cd22157">
    <property type="entry name" value="F-box_AtFBW1-like"/>
    <property type="match status" value="1"/>
</dbReference>
<dbReference type="Gene3D" id="1.20.1280.50">
    <property type="match status" value="1"/>
</dbReference>
<evidence type="ECO:0000313" key="4">
    <source>
        <dbReference type="Proteomes" id="UP001231189"/>
    </source>
</evidence>